<dbReference type="Proteomes" id="UP000006072">
    <property type="component" value="Unassembled WGS sequence"/>
</dbReference>
<evidence type="ECO:0000256" key="6">
    <source>
        <dbReference type="ARBA" id="ARBA00023014"/>
    </source>
</evidence>
<evidence type="ECO:0000256" key="8">
    <source>
        <dbReference type="ARBA" id="ARBA00029586"/>
    </source>
</evidence>
<dbReference type="InterPro" id="IPR017941">
    <property type="entry name" value="Rieske_2Fe-2S"/>
</dbReference>
<comment type="caution">
    <text evidence="13">The sequence shown here is derived from an EMBL/GenBank/DDBJ whole genome shotgun (WGS) entry which is preliminary data.</text>
</comment>
<evidence type="ECO:0000256" key="4">
    <source>
        <dbReference type="ARBA" id="ARBA00022723"/>
    </source>
</evidence>
<sequence length="137" mass="13290">MSVEIPRKAVLAGAGIGLAAVAVAACSKSGSGSSESPGSSSSSGTADALTSTADVPVGSGVIVGDVVVTQPVAGQYKGFSAVCTHNGCLLDKIADGTINCPCHGSRFNLDGAVVNGPAEKPLPSVPIRVQGDAIVKG</sequence>
<evidence type="ECO:0000256" key="7">
    <source>
        <dbReference type="ARBA" id="ARBA00023157"/>
    </source>
</evidence>
<organism evidence="13 14">
    <name type="scientific">Mycolicibacterium vaccae ATCC 25954</name>
    <dbReference type="NCBI Taxonomy" id="1194972"/>
    <lineage>
        <taxon>Bacteria</taxon>
        <taxon>Bacillati</taxon>
        <taxon>Actinomycetota</taxon>
        <taxon>Actinomycetes</taxon>
        <taxon>Mycobacteriales</taxon>
        <taxon>Mycobacteriaceae</taxon>
        <taxon>Mycolicibacterium</taxon>
    </lineage>
</organism>
<feature type="region of interest" description="Disordered" evidence="10">
    <location>
        <begin position="31"/>
        <end position="51"/>
    </location>
</feature>
<dbReference type="GO" id="GO:0016705">
    <property type="term" value="F:oxidoreductase activity, acting on paired donors, with incorporation or reduction of molecular oxygen"/>
    <property type="evidence" value="ECO:0007669"/>
    <property type="project" value="UniProtKB-ARBA"/>
</dbReference>
<feature type="signal peptide" evidence="11">
    <location>
        <begin position="1"/>
        <end position="24"/>
    </location>
</feature>
<evidence type="ECO:0000256" key="11">
    <source>
        <dbReference type="SAM" id="SignalP"/>
    </source>
</evidence>
<dbReference type="PROSITE" id="PS51296">
    <property type="entry name" value="RIESKE"/>
    <property type="match status" value="1"/>
</dbReference>
<reference evidence="13 14" key="1">
    <citation type="journal article" date="2012" name="J. Bacteriol.">
        <title>Complete Genome Sequence of Mycobacterium vaccae Type Strain ATCC 25954.</title>
        <authorList>
            <person name="Ho Y.S."/>
            <person name="Adroub S.A."/>
            <person name="Abadi M."/>
            <person name="Al Alwan B."/>
            <person name="Alkhateeb R."/>
            <person name="Gao G."/>
            <person name="Ragab A."/>
            <person name="Ali S."/>
            <person name="van Soolingen D."/>
            <person name="Bitter W."/>
            <person name="Pain A."/>
            <person name="Abdallah A.M."/>
        </authorList>
    </citation>
    <scope>NUCLEOTIDE SEQUENCE [LARGE SCALE GENOMIC DNA]</scope>
    <source>
        <strain evidence="13 14">ATCC 25954</strain>
    </source>
</reference>
<keyword evidence="11" id="KW-0732">Signal</keyword>
<dbReference type="HOGENOM" id="CLU_055690_1_4_11"/>
<protein>
    <recommendedName>
        <fullName evidence="2">Cytochrome bc1 complex Rieske iron-sulfur subunit</fullName>
    </recommendedName>
    <alternativeName>
        <fullName evidence="8">Cytochrome bc1 reductase complex subunit QcrA</fullName>
    </alternativeName>
</protein>
<dbReference type="EMBL" id="ALQA01000044">
    <property type="protein sequence ID" value="EJZ07349.1"/>
    <property type="molecule type" value="Genomic_DNA"/>
</dbReference>
<keyword evidence="4" id="KW-0479">Metal-binding</keyword>
<evidence type="ECO:0000313" key="13">
    <source>
        <dbReference type="EMBL" id="EJZ07349.1"/>
    </source>
</evidence>
<evidence type="ECO:0000256" key="2">
    <source>
        <dbReference type="ARBA" id="ARBA00015816"/>
    </source>
</evidence>
<dbReference type="GO" id="GO:0004497">
    <property type="term" value="F:monooxygenase activity"/>
    <property type="evidence" value="ECO:0007669"/>
    <property type="project" value="UniProtKB-ARBA"/>
</dbReference>
<keyword evidence="3" id="KW-0001">2Fe-2S</keyword>
<evidence type="ECO:0000259" key="12">
    <source>
        <dbReference type="PROSITE" id="PS51296"/>
    </source>
</evidence>
<evidence type="ECO:0000313" key="14">
    <source>
        <dbReference type="Proteomes" id="UP000006072"/>
    </source>
</evidence>
<dbReference type="GO" id="GO:0051537">
    <property type="term" value="F:2 iron, 2 sulfur cluster binding"/>
    <property type="evidence" value="ECO:0007669"/>
    <property type="project" value="UniProtKB-KW"/>
</dbReference>
<name>K0V8H8_MYCVA</name>
<evidence type="ECO:0000256" key="3">
    <source>
        <dbReference type="ARBA" id="ARBA00022714"/>
    </source>
</evidence>
<keyword evidence="7" id="KW-1015">Disulfide bond</keyword>
<accession>K0V8H8</accession>
<evidence type="ECO:0000256" key="1">
    <source>
        <dbReference type="ARBA" id="ARBA00002494"/>
    </source>
</evidence>
<dbReference type="Gene3D" id="2.102.10.10">
    <property type="entry name" value="Rieske [2Fe-2S] iron-sulphur domain"/>
    <property type="match status" value="1"/>
</dbReference>
<feature type="chain" id="PRO_5003842063" description="Cytochrome bc1 complex Rieske iron-sulfur subunit" evidence="11">
    <location>
        <begin position="25"/>
        <end position="137"/>
    </location>
</feature>
<keyword evidence="6" id="KW-0411">Iron-sulfur</keyword>
<dbReference type="GO" id="GO:0046872">
    <property type="term" value="F:metal ion binding"/>
    <property type="evidence" value="ECO:0007669"/>
    <property type="project" value="UniProtKB-KW"/>
</dbReference>
<proteinExistence type="predicted"/>
<gene>
    <name evidence="13" type="ORF">MVAC_18971</name>
</gene>
<dbReference type="Pfam" id="PF00355">
    <property type="entry name" value="Rieske"/>
    <property type="match status" value="1"/>
</dbReference>
<feature type="domain" description="Rieske" evidence="12">
    <location>
        <begin position="44"/>
        <end position="136"/>
    </location>
</feature>
<dbReference type="CDD" id="cd03467">
    <property type="entry name" value="Rieske"/>
    <property type="match status" value="1"/>
</dbReference>
<evidence type="ECO:0000256" key="9">
    <source>
        <dbReference type="ARBA" id="ARBA00034078"/>
    </source>
</evidence>
<dbReference type="PRINTS" id="PR00162">
    <property type="entry name" value="RIESKE"/>
</dbReference>
<dbReference type="InterPro" id="IPR014349">
    <property type="entry name" value="Rieske_Fe-S_prot"/>
</dbReference>
<keyword evidence="5" id="KW-0408">Iron</keyword>
<dbReference type="SUPFAM" id="SSF50022">
    <property type="entry name" value="ISP domain"/>
    <property type="match status" value="1"/>
</dbReference>
<comment type="function">
    <text evidence="1">Iron-sulfur subunit of the cytochrome bc1 complex, an essential component of the respiratory electron transport chain required for ATP synthesis. The bc1 complex catalyzes the oxidation of menaquinol and the reduction of cytochrome c in the respiratory chain. The bc1 complex operates through a Q-cycle mechanism that couples electron transfer to generation of the proton gradient that drives ATP synthesis.</text>
</comment>
<dbReference type="PROSITE" id="PS51257">
    <property type="entry name" value="PROKAR_LIPOPROTEIN"/>
    <property type="match status" value="1"/>
</dbReference>
<dbReference type="GO" id="GO:0016020">
    <property type="term" value="C:membrane"/>
    <property type="evidence" value="ECO:0007669"/>
    <property type="project" value="InterPro"/>
</dbReference>
<dbReference type="eggNOG" id="COG2146">
    <property type="taxonomic scope" value="Bacteria"/>
</dbReference>
<dbReference type="InterPro" id="IPR005805">
    <property type="entry name" value="Rieske_Fe-S_prot_C"/>
</dbReference>
<dbReference type="PANTHER" id="PTHR10134">
    <property type="entry name" value="CYTOCHROME B-C1 COMPLEX SUBUNIT RIESKE, MITOCHONDRIAL"/>
    <property type="match status" value="1"/>
</dbReference>
<dbReference type="RefSeq" id="WP_003929119.1">
    <property type="nucleotide sequence ID" value="NZ_JH814685.1"/>
</dbReference>
<comment type="cofactor">
    <cofactor evidence="9">
        <name>[2Fe-2S] cluster</name>
        <dbReference type="ChEBI" id="CHEBI:190135"/>
    </cofactor>
</comment>
<evidence type="ECO:0000256" key="5">
    <source>
        <dbReference type="ARBA" id="ARBA00023004"/>
    </source>
</evidence>
<dbReference type="InterPro" id="IPR036922">
    <property type="entry name" value="Rieske_2Fe-2S_sf"/>
</dbReference>
<dbReference type="AlphaFoldDB" id="K0V8H8"/>
<keyword evidence="14" id="KW-1185">Reference proteome</keyword>
<dbReference type="PATRIC" id="fig|1194972.3.peg.3780"/>
<evidence type="ECO:0000256" key="10">
    <source>
        <dbReference type="SAM" id="MobiDB-lite"/>
    </source>
</evidence>